<accession>A0A2W4XHN5</accession>
<protein>
    <submittedName>
        <fullName evidence="1">Uncharacterized protein</fullName>
    </submittedName>
</protein>
<dbReference type="AlphaFoldDB" id="A0A2W4XHN5"/>
<gene>
    <name evidence="1" type="ORF">DCF15_10320</name>
</gene>
<reference evidence="2" key="1">
    <citation type="submission" date="2018-04" db="EMBL/GenBank/DDBJ databases">
        <authorList>
            <person name="Cornet L."/>
        </authorList>
    </citation>
    <scope>NUCLEOTIDE SEQUENCE [LARGE SCALE GENOMIC DNA]</scope>
</reference>
<dbReference type="Proteomes" id="UP000249794">
    <property type="component" value="Unassembled WGS sequence"/>
</dbReference>
<name>A0A2W4XHN5_9CYAN</name>
<evidence type="ECO:0000313" key="1">
    <source>
        <dbReference type="EMBL" id="PZO55537.1"/>
    </source>
</evidence>
<dbReference type="EMBL" id="QBMP01000092">
    <property type="protein sequence ID" value="PZO55537.1"/>
    <property type="molecule type" value="Genomic_DNA"/>
</dbReference>
<evidence type="ECO:0000313" key="2">
    <source>
        <dbReference type="Proteomes" id="UP000249794"/>
    </source>
</evidence>
<sequence length="80" mass="8922">MESVRVRQRIGQDGILHLEIPVGFTDREVEAMVVYQPVQASTVEVLSLDQLYGRCSDDLIVLDNQGVSEALDDELAEAFE</sequence>
<comment type="caution">
    <text evidence="1">The sequence shown here is derived from an EMBL/GenBank/DDBJ whole genome shotgun (WGS) entry which is preliminary data.</text>
</comment>
<reference evidence="1 2" key="2">
    <citation type="submission" date="2018-06" db="EMBL/GenBank/DDBJ databases">
        <title>Metagenomic assembly of (sub)arctic Cyanobacteria and their associated microbiome from non-axenic cultures.</title>
        <authorList>
            <person name="Baurain D."/>
        </authorList>
    </citation>
    <scope>NUCLEOTIDE SEQUENCE [LARGE SCALE GENOMIC DNA]</scope>
    <source>
        <strain evidence="1">ULC027bin1</strain>
    </source>
</reference>
<proteinExistence type="predicted"/>
<organism evidence="1 2">
    <name type="scientific">Phormidesmis priestleyi</name>
    <dbReference type="NCBI Taxonomy" id="268141"/>
    <lineage>
        <taxon>Bacteria</taxon>
        <taxon>Bacillati</taxon>
        <taxon>Cyanobacteriota</taxon>
        <taxon>Cyanophyceae</taxon>
        <taxon>Leptolyngbyales</taxon>
        <taxon>Leptolyngbyaceae</taxon>
        <taxon>Phormidesmis</taxon>
    </lineage>
</organism>